<dbReference type="SUPFAM" id="SSF53448">
    <property type="entry name" value="Nucleotide-diphospho-sugar transferases"/>
    <property type="match status" value="1"/>
</dbReference>
<dbReference type="CDD" id="cd04182">
    <property type="entry name" value="GT_2_like_f"/>
    <property type="match status" value="1"/>
</dbReference>
<dbReference type="InterPro" id="IPR025877">
    <property type="entry name" value="MobA-like_NTP_Trfase"/>
</dbReference>
<dbReference type="Proteomes" id="UP000321621">
    <property type="component" value="Unassembled WGS sequence"/>
</dbReference>
<dbReference type="EMBL" id="QXFI01000031">
    <property type="protein sequence ID" value="RIV43415.1"/>
    <property type="molecule type" value="Genomic_DNA"/>
</dbReference>
<organism evidence="2 4">
    <name type="scientific">Flagellimonas pelagia</name>
    <dbReference type="NCBI Taxonomy" id="2306998"/>
    <lineage>
        <taxon>Bacteria</taxon>
        <taxon>Pseudomonadati</taxon>
        <taxon>Bacteroidota</taxon>
        <taxon>Flavobacteriia</taxon>
        <taxon>Flavobacteriales</taxon>
        <taxon>Flavobacteriaceae</taxon>
        <taxon>Flagellimonas</taxon>
    </lineage>
</organism>
<dbReference type="OrthoDB" id="9779263at2"/>
<reference evidence="3 5" key="2">
    <citation type="submission" date="2019-07" db="EMBL/GenBank/DDBJ databases">
        <title>Draft genome of two Muricauda strains isolated from deep sea.</title>
        <authorList>
            <person name="Sun C."/>
        </authorList>
    </citation>
    <scope>NUCLEOTIDE SEQUENCE [LARGE SCALE GENOMIC DNA]</scope>
    <source>
        <strain evidence="3 5">72</strain>
    </source>
</reference>
<dbReference type="Gene3D" id="3.90.550.10">
    <property type="entry name" value="Spore Coat Polysaccharide Biosynthesis Protein SpsA, Chain A"/>
    <property type="match status" value="1"/>
</dbReference>
<evidence type="ECO:0000313" key="2">
    <source>
        <dbReference type="EMBL" id="RIV43415.1"/>
    </source>
</evidence>
<evidence type="ECO:0000313" key="5">
    <source>
        <dbReference type="Proteomes" id="UP000321621"/>
    </source>
</evidence>
<dbReference type="GO" id="GO:0016779">
    <property type="term" value="F:nucleotidyltransferase activity"/>
    <property type="evidence" value="ECO:0007669"/>
    <property type="project" value="UniProtKB-ARBA"/>
</dbReference>
<evidence type="ECO:0000259" key="1">
    <source>
        <dbReference type="Pfam" id="PF12804"/>
    </source>
</evidence>
<gene>
    <name evidence="2" type="ORF">D2V05_13410</name>
    <name evidence="3" type="ORF">FQ017_13280</name>
</gene>
<dbReference type="InterPro" id="IPR029044">
    <property type="entry name" value="Nucleotide-diphossugar_trans"/>
</dbReference>
<dbReference type="RefSeq" id="WP_119648144.1">
    <property type="nucleotide sequence ID" value="NZ_QXFI01000031.1"/>
</dbReference>
<reference evidence="2 4" key="1">
    <citation type="submission" date="2018-08" db="EMBL/GenBank/DDBJ databases">
        <title>Proposal of Muricauda 72 sp.nov. and Muricauda NH166 sp.nov., isolated from seawater.</title>
        <authorList>
            <person name="Cheng H."/>
            <person name="Wu Y.-H."/>
            <person name="Guo L.-L."/>
            <person name="Xu X.-W."/>
        </authorList>
    </citation>
    <scope>NUCLEOTIDE SEQUENCE [LARGE SCALE GENOMIC DNA]</scope>
    <source>
        <strain evidence="2 4">72</strain>
    </source>
</reference>
<dbReference type="PANTHER" id="PTHR43777">
    <property type="entry name" value="MOLYBDENUM COFACTOR CYTIDYLYLTRANSFERASE"/>
    <property type="match status" value="1"/>
</dbReference>
<dbReference type="PANTHER" id="PTHR43777:SF1">
    <property type="entry name" value="MOLYBDENUM COFACTOR CYTIDYLYLTRANSFERASE"/>
    <property type="match status" value="1"/>
</dbReference>
<dbReference type="Proteomes" id="UP000266691">
    <property type="component" value="Unassembled WGS sequence"/>
</dbReference>
<feature type="domain" description="MobA-like NTP transferase" evidence="1">
    <location>
        <begin position="9"/>
        <end position="167"/>
    </location>
</feature>
<comment type="caution">
    <text evidence="2">The sequence shown here is derived from an EMBL/GenBank/DDBJ whole genome shotgun (WGS) entry which is preliminary data.</text>
</comment>
<accession>A0A3A1NJ48</accession>
<dbReference type="AlphaFoldDB" id="A0A3A1NJ48"/>
<sequence length="199" mass="22374">MSKTAKIGVVILAAGGSSRLGRPKQLVKFKGKPLLQHTLDLVEKLDFKKKILVLGSNEDLILYEVDIKNFEVVQNPEWEKGMAGSIKIGLQELTRDTEMEHILLLLSDQPLLTTEYIQRMSMAHVYQKPMATYSKYGSEMGVPAIFSKSAFPFLEKLKGDQGAKKLTMNADFVYRTIEFEQGGFDIDTEADIEKLKGLE</sequence>
<proteinExistence type="predicted"/>
<evidence type="ECO:0000313" key="3">
    <source>
        <dbReference type="EMBL" id="TXJ92752.1"/>
    </source>
</evidence>
<keyword evidence="2" id="KW-0808">Transferase</keyword>
<name>A0A3A1NJ48_9FLAO</name>
<dbReference type="EMBL" id="VNWK01000031">
    <property type="protein sequence ID" value="TXJ92752.1"/>
    <property type="molecule type" value="Genomic_DNA"/>
</dbReference>
<dbReference type="Pfam" id="PF12804">
    <property type="entry name" value="NTP_transf_3"/>
    <property type="match status" value="1"/>
</dbReference>
<protein>
    <submittedName>
        <fullName evidence="2">Nucleotidyltransferase family protein</fullName>
    </submittedName>
</protein>
<evidence type="ECO:0000313" key="4">
    <source>
        <dbReference type="Proteomes" id="UP000266691"/>
    </source>
</evidence>
<keyword evidence="5" id="KW-1185">Reference proteome</keyword>